<keyword evidence="2" id="KW-1185">Reference proteome</keyword>
<sequence length="155" mass="17256">MTTSANGPFATIGEEIVTNTPTLYNINTANITKLNSTNYLMWSLQFYASLDGYKLAGYLDGSTVIPPPTLTVHYAVNVNPEFTFWKRQDKLLYSALLGAITPPVQPVVSRTTTSSQALETLASTFAKTSRSHIRQLCVQLKQWTKVCSRTYNPDR</sequence>
<dbReference type="OrthoDB" id="1912561at2759"/>
<dbReference type="AlphaFoldDB" id="A0A8T2ACZ4"/>
<dbReference type="PANTHER" id="PTHR47481">
    <property type="match status" value="1"/>
</dbReference>
<evidence type="ECO:0000313" key="1">
    <source>
        <dbReference type="EMBL" id="KAG7572132.1"/>
    </source>
</evidence>
<gene>
    <name evidence="1" type="ORF">ISN44_As09g005250</name>
</gene>
<proteinExistence type="predicted"/>
<organism evidence="1 2">
    <name type="scientific">Arabidopsis suecica</name>
    <name type="common">Swedish thale-cress</name>
    <name type="synonym">Cardaminopsis suecica</name>
    <dbReference type="NCBI Taxonomy" id="45249"/>
    <lineage>
        <taxon>Eukaryota</taxon>
        <taxon>Viridiplantae</taxon>
        <taxon>Streptophyta</taxon>
        <taxon>Embryophyta</taxon>
        <taxon>Tracheophyta</taxon>
        <taxon>Spermatophyta</taxon>
        <taxon>Magnoliopsida</taxon>
        <taxon>eudicotyledons</taxon>
        <taxon>Gunneridae</taxon>
        <taxon>Pentapetalae</taxon>
        <taxon>rosids</taxon>
        <taxon>malvids</taxon>
        <taxon>Brassicales</taxon>
        <taxon>Brassicaceae</taxon>
        <taxon>Camelineae</taxon>
        <taxon>Arabidopsis</taxon>
    </lineage>
</organism>
<evidence type="ECO:0000313" key="2">
    <source>
        <dbReference type="Proteomes" id="UP000694251"/>
    </source>
</evidence>
<accession>A0A8T2ACZ4</accession>
<dbReference type="PANTHER" id="PTHR47481:SF22">
    <property type="entry name" value="RETROTRANSPOSON GAG DOMAIN-CONTAINING PROTEIN"/>
    <property type="match status" value="1"/>
</dbReference>
<dbReference type="EMBL" id="JAEFBJ010000009">
    <property type="protein sequence ID" value="KAG7572132.1"/>
    <property type="molecule type" value="Genomic_DNA"/>
</dbReference>
<reference evidence="1 2" key="1">
    <citation type="submission" date="2020-12" db="EMBL/GenBank/DDBJ databases">
        <title>Concerted genomic and epigenomic changes stabilize Arabidopsis allopolyploids.</title>
        <authorList>
            <person name="Chen Z."/>
        </authorList>
    </citation>
    <scope>NUCLEOTIDE SEQUENCE [LARGE SCALE GENOMIC DNA]</scope>
    <source>
        <strain evidence="1">As9502</strain>
        <tissue evidence="1">Leaf</tissue>
    </source>
</reference>
<protein>
    <submittedName>
        <fullName evidence="1">Retrotransposon Copia-like N-terminal</fullName>
    </submittedName>
</protein>
<name>A0A8T2ACZ4_ARASU</name>
<comment type="caution">
    <text evidence="1">The sequence shown here is derived from an EMBL/GenBank/DDBJ whole genome shotgun (WGS) entry which is preliminary data.</text>
</comment>
<dbReference type="Proteomes" id="UP000694251">
    <property type="component" value="Chromosome 9"/>
</dbReference>